<dbReference type="InterPro" id="IPR011008">
    <property type="entry name" value="Dimeric_a/b-barrel"/>
</dbReference>
<dbReference type="RefSeq" id="WP_000582514.1">
    <property type="nucleotide sequence ID" value="NZ_AP031567.1"/>
</dbReference>
<keyword evidence="2" id="KW-0560">Oxidoreductase</keyword>
<dbReference type="SUPFAM" id="SSF54909">
    <property type="entry name" value="Dimeric alpha+beta barrel"/>
    <property type="match status" value="1"/>
</dbReference>
<comment type="caution">
    <text evidence="2">The sequence shown here is derived from an EMBL/GenBank/DDBJ whole genome shotgun (WGS) entry which is preliminary data.</text>
</comment>
<dbReference type="Proteomes" id="UP000186931">
    <property type="component" value="Unassembled WGS sequence"/>
</dbReference>
<dbReference type="Gene3D" id="3.30.70.100">
    <property type="match status" value="1"/>
</dbReference>
<evidence type="ECO:0000259" key="1">
    <source>
        <dbReference type="PROSITE" id="PS51725"/>
    </source>
</evidence>
<accession>A0A1E8E259</accession>
<keyword evidence="2" id="KW-0503">Monooxygenase</keyword>
<feature type="domain" description="ABM" evidence="1">
    <location>
        <begin position="2"/>
        <end position="91"/>
    </location>
</feature>
<dbReference type="GO" id="GO:0004497">
    <property type="term" value="F:monooxygenase activity"/>
    <property type="evidence" value="ECO:0007669"/>
    <property type="project" value="UniProtKB-KW"/>
</dbReference>
<organism evidence="2 3">
    <name type="scientific">Acinetobacter towneri</name>
    <dbReference type="NCBI Taxonomy" id="202956"/>
    <lineage>
        <taxon>Bacteria</taxon>
        <taxon>Pseudomonadati</taxon>
        <taxon>Pseudomonadota</taxon>
        <taxon>Gammaproteobacteria</taxon>
        <taxon>Moraxellales</taxon>
        <taxon>Moraxellaceae</taxon>
        <taxon>Acinetobacter</taxon>
    </lineage>
</organism>
<dbReference type="Pfam" id="PF03992">
    <property type="entry name" value="ABM"/>
    <property type="match status" value="1"/>
</dbReference>
<evidence type="ECO:0000313" key="3">
    <source>
        <dbReference type="Proteomes" id="UP000186931"/>
    </source>
</evidence>
<dbReference type="EMBL" id="MKQS01000009">
    <property type="protein sequence ID" value="OFE43649.1"/>
    <property type="molecule type" value="Genomic_DNA"/>
</dbReference>
<dbReference type="InterPro" id="IPR007138">
    <property type="entry name" value="ABM_dom"/>
</dbReference>
<sequence length="102" mass="11767">MIIAVVRSRVAKEHGGEFERRYAEMSALVEAIPGYGSHERFSSPNGEDVLIVEFLTREAFDAWDKHPEHKKAKMLGKDYIFESYDVKVGEVFERHTKPEVKL</sequence>
<dbReference type="AlphaFoldDB" id="A0A1E8E259"/>
<evidence type="ECO:0000313" key="2">
    <source>
        <dbReference type="EMBL" id="OFE43649.1"/>
    </source>
</evidence>
<proteinExistence type="predicted"/>
<name>A0A1E8E259_9GAMM</name>
<reference evidence="2 3" key="1">
    <citation type="submission" date="2016-10" db="EMBL/GenBank/DDBJ databases">
        <title>Genome of airborne Acinetobacter sp. 5-2Ac02 in the hospital environment: Species near to Acinetobacter towneri.</title>
        <authorList>
            <person name="Barbosa B."/>
            <person name="Fernandez-Garcia L."/>
            <person name="Gato E."/>
            <person name="Leao R."/>
            <person name="Albano R."/>
            <person name="Fernandez B."/>
            <person name="Fernandez-Cuenca F."/>
            <person name="Marques E."/>
            <person name="Tomas M."/>
        </authorList>
    </citation>
    <scope>NUCLEOTIDE SEQUENCE [LARGE SCALE GENOMIC DNA]</scope>
    <source>
        <strain evidence="2 3">5-2Ac02</strain>
    </source>
</reference>
<dbReference type="PROSITE" id="PS51725">
    <property type="entry name" value="ABM"/>
    <property type="match status" value="1"/>
</dbReference>
<dbReference type="STRING" id="202956.BJN41_04620"/>
<protein>
    <submittedName>
        <fullName evidence="2">Antibiotic biosynthesis monooxygenase</fullName>
    </submittedName>
</protein>
<gene>
    <name evidence="2" type="ORF">BJN41_04620</name>
</gene>